<dbReference type="SUPFAM" id="SSF53448">
    <property type="entry name" value="Nucleotide-diphospho-sugar transferases"/>
    <property type="match status" value="1"/>
</dbReference>
<evidence type="ECO:0000259" key="1">
    <source>
        <dbReference type="Pfam" id="PF12804"/>
    </source>
</evidence>
<dbReference type="EC" id="2.7.7.76" evidence="2"/>
<feature type="domain" description="MobA-like NTP transferase" evidence="1">
    <location>
        <begin position="7"/>
        <end position="166"/>
    </location>
</feature>
<dbReference type="Gene3D" id="3.90.550.10">
    <property type="entry name" value="Spore Coat Polysaccharide Biosynthesis Protein SpsA, Chain A"/>
    <property type="match status" value="1"/>
</dbReference>
<gene>
    <name evidence="2" type="primary">mocA</name>
    <name evidence="2" type="ORF">AHMF7616_04932</name>
</gene>
<reference evidence="2 3" key="1">
    <citation type="submission" date="2018-04" db="EMBL/GenBank/DDBJ databases">
        <title>Adhaeribacter sp. HMF7616 genome sequencing and assembly.</title>
        <authorList>
            <person name="Kang H."/>
            <person name="Kang J."/>
            <person name="Cha I."/>
            <person name="Kim H."/>
            <person name="Joh K."/>
        </authorList>
    </citation>
    <scope>NUCLEOTIDE SEQUENCE [LARGE SCALE GENOMIC DNA]</scope>
    <source>
        <strain evidence="2 3">HMF7616</strain>
    </source>
</reference>
<comment type="caution">
    <text evidence="2">The sequence shown here is derived from an EMBL/GenBank/DDBJ whole genome shotgun (WGS) entry which is preliminary data.</text>
</comment>
<dbReference type="AlphaFoldDB" id="A0A369QN22"/>
<evidence type="ECO:0000313" key="3">
    <source>
        <dbReference type="Proteomes" id="UP000253919"/>
    </source>
</evidence>
<name>A0A369QN22_9BACT</name>
<dbReference type="CDD" id="cd04182">
    <property type="entry name" value="GT_2_like_f"/>
    <property type="match status" value="1"/>
</dbReference>
<dbReference type="InterPro" id="IPR025877">
    <property type="entry name" value="MobA-like_NTP_Trfase"/>
</dbReference>
<keyword evidence="2" id="KW-0808">Transferase</keyword>
<dbReference type="OrthoDB" id="9779263at2"/>
<sequence length="209" mass="22613">MTKTGLVLLAAGASVRFGSPKQNLEFQGQTLLYHAVQAARHSGCAPVVVVLGAKADELRSQLNFPEITIVENPAWGEGMGASVRHGVHALLQTVPDLDSVLLMTCDQPFVSGKILQQLVAEKEKNLKKIIACAYQDTIGTPVLFDKQFFPDLTNLSGAQGAKKLLFKFSEEVGNIPFELGGFDIDTPTDYQTLQHYVARLTDDPDIASG</sequence>
<dbReference type="RefSeq" id="WP_115375185.1">
    <property type="nucleotide sequence ID" value="NZ_QASA01000001.1"/>
</dbReference>
<dbReference type="Pfam" id="PF12804">
    <property type="entry name" value="NTP_transf_3"/>
    <property type="match status" value="1"/>
</dbReference>
<organism evidence="2 3">
    <name type="scientific">Adhaeribacter pallidiroseus</name>
    <dbReference type="NCBI Taxonomy" id="2072847"/>
    <lineage>
        <taxon>Bacteria</taxon>
        <taxon>Pseudomonadati</taxon>
        <taxon>Bacteroidota</taxon>
        <taxon>Cytophagia</taxon>
        <taxon>Cytophagales</taxon>
        <taxon>Hymenobacteraceae</taxon>
        <taxon>Adhaeribacter</taxon>
    </lineage>
</organism>
<accession>A0A369QN22</accession>
<keyword evidence="3" id="KW-1185">Reference proteome</keyword>
<evidence type="ECO:0000313" key="2">
    <source>
        <dbReference type="EMBL" id="RDC66301.1"/>
    </source>
</evidence>
<dbReference type="PANTHER" id="PTHR43777">
    <property type="entry name" value="MOLYBDENUM COFACTOR CYTIDYLYLTRANSFERASE"/>
    <property type="match status" value="1"/>
</dbReference>
<proteinExistence type="predicted"/>
<protein>
    <submittedName>
        <fullName evidence="2">Molybdenum cofactor cytidylyltransferase</fullName>
        <ecNumber evidence="2">2.7.7.76</ecNumber>
    </submittedName>
</protein>
<keyword evidence="2" id="KW-0548">Nucleotidyltransferase</keyword>
<dbReference type="Proteomes" id="UP000253919">
    <property type="component" value="Unassembled WGS sequence"/>
</dbReference>
<dbReference type="GO" id="GO:0061602">
    <property type="term" value="F:molybdenum cofactor cytidylyltransferase activity"/>
    <property type="evidence" value="ECO:0007669"/>
    <property type="project" value="UniProtKB-EC"/>
</dbReference>
<dbReference type="InterPro" id="IPR029044">
    <property type="entry name" value="Nucleotide-diphossugar_trans"/>
</dbReference>
<dbReference type="PANTHER" id="PTHR43777:SF1">
    <property type="entry name" value="MOLYBDENUM COFACTOR CYTIDYLYLTRANSFERASE"/>
    <property type="match status" value="1"/>
</dbReference>
<dbReference type="EMBL" id="QASA01000001">
    <property type="protein sequence ID" value="RDC66301.1"/>
    <property type="molecule type" value="Genomic_DNA"/>
</dbReference>